<dbReference type="PANTHER" id="PTHR46579">
    <property type="entry name" value="F5/8 TYPE C DOMAIN-CONTAINING PROTEIN-RELATED"/>
    <property type="match status" value="1"/>
</dbReference>
<dbReference type="InParanoid" id="E2A329"/>
<evidence type="ECO:0008006" key="3">
    <source>
        <dbReference type="Google" id="ProtNLM"/>
    </source>
</evidence>
<protein>
    <recommendedName>
        <fullName evidence="3">DUF4218 domain-containing protein</fullName>
    </recommendedName>
</protein>
<feature type="non-terminal residue" evidence="1">
    <location>
        <position position="61"/>
    </location>
</feature>
<gene>
    <name evidence="1" type="ORF">EAG_00035</name>
</gene>
<sequence length="61" mass="7175">YVKFENYISYAEDLMKHFIKNSITIYGPDFISHNIHSLLHLSDCVRLFGSLDEFSAFPFEN</sequence>
<dbReference type="AlphaFoldDB" id="E2A329"/>
<evidence type="ECO:0000313" key="1">
    <source>
        <dbReference type="EMBL" id="EFN72160.1"/>
    </source>
</evidence>
<dbReference type="Proteomes" id="UP000000311">
    <property type="component" value="Unassembled WGS sequence"/>
</dbReference>
<accession>E2A329</accession>
<name>E2A329_CAMFO</name>
<dbReference type="PANTHER" id="PTHR46579:SF1">
    <property type="entry name" value="F5_8 TYPE C DOMAIN-CONTAINING PROTEIN"/>
    <property type="match status" value="1"/>
</dbReference>
<evidence type="ECO:0000313" key="2">
    <source>
        <dbReference type="Proteomes" id="UP000000311"/>
    </source>
</evidence>
<proteinExistence type="predicted"/>
<reference evidence="1 2" key="1">
    <citation type="journal article" date="2010" name="Science">
        <title>Genomic comparison of the ants Camponotus floridanus and Harpegnathos saltator.</title>
        <authorList>
            <person name="Bonasio R."/>
            <person name="Zhang G."/>
            <person name="Ye C."/>
            <person name="Mutti N.S."/>
            <person name="Fang X."/>
            <person name="Qin N."/>
            <person name="Donahue G."/>
            <person name="Yang P."/>
            <person name="Li Q."/>
            <person name="Li C."/>
            <person name="Zhang P."/>
            <person name="Huang Z."/>
            <person name="Berger S.L."/>
            <person name="Reinberg D."/>
            <person name="Wang J."/>
            <person name="Liebig J."/>
        </authorList>
    </citation>
    <scope>NUCLEOTIDE SEQUENCE [LARGE SCALE GENOMIC DNA]</scope>
    <source>
        <strain evidence="2">C129</strain>
    </source>
</reference>
<organism evidence="2">
    <name type="scientific">Camponotus floridanus</name>
    <name type="common">Florida carpenter ant</name>
    <dbReference type="NCBI Taxonomy" id="104421"/>
    <lineage>
        <taxon>Eukaryota</taxon>
        <taxon>Metazoa</taxon>
        <taxon>Ecdysozoa</taxon>
        <taxon>Arthropoda</taxon>
        <taxon>Hexapoda</taxon>
        <taxon>Insecta</taxon>
        <taxon>Pterygota</taxon>
        <taxon>Neoptera</taxon>
        <taxon>Endopterygota</taxon>
        <taxon>Hymenoptera</taxon>
        <taxon>Apocrita</taxon>
        <taxon>Aculeata</taxon>
        <taxon>Formicoidea</taxon>
        <taxon>Formicidae</taxon>
        <taxon>Formicinae</taxon>
        <taxon>Camponotus</taxon>
    </lineage>
</organism>
<feature type="non-terminal residue" evidence="1">
    <location>
        <position position="1"/>
    </location>
</feature>
<dbReference type="EMBL" id="GL436267">
    <property type="protein sequence ID" value="EFN72160.1"/>
    <property type="molecule type" value="Genomic_DNA"/>
</dbReference>
<keyword evidence="2" id="KW-1185">Reference proteome</keyword>
<dbReference type="OMA" id="CHKSTVE"/>